<protein>
    <submittedName>
        <fullName evidence="2">Uncharacterized protein</fullName>
    </submittedName>
</protein>
<dbReference type="Proteomes" id="UP000507470">
    <property type="component" value="Unassembled WGS sequence"/>
</dbReference>
<dbReference type="AlphaFoldDB" id="A0A6J8DTB7"/>
<evidence type="ECO:0000313" key="3">
    <source>
        <dbReference type="Proteomes" id="UP000507470"/>
    </source>
</evidence>
<evidence type="ECO:0000256" key="1">
    <source>
        <dbReference type="SAM" id="MobiDB-lite"/>
    </source>
</evidence>
<feature type="region of interest" description="Disordered" evidence="1">
    <location>
        <begin position="402"/>
        <end position="433"/>
    </location>
</feature>
<dbReference type="OrthoDB" id="10279144at2759"/>
<proteinExistence type="predicted"/>
<keyword evidence="3" id="KW-1185">Reference proteome</keyword>
<gene>
    <name evidence="2" type="ORF">MCOR_44414</name>
</gene>
<reference evidence="2 3" key="1">
    <citation type="submission" date="2020-06" db="EMBL/GenBank/DDBJ databases">
        <authorList>
            <person name="Li R."/>
            <person name="Bekaert M."/>
        </authorList>
    </citation>
    <scope>NUCLEOTIDE SEQUENCE [LARGE SCALE GENOMIC DNA]</scope>
    <source>
        <strain evidence="3">wild</strain>
    </source>
</reference>
<name>A0A6J8DTB7_MYTCO</name>
<accession>A0A6J8DTB7</accession>
<sequence>MISKTTVDTGQKESQPETEKEILKYIKRDGFTLQPNGENKKLEKAINHALNEHMFGDEIYLVFESKFSDLEKEKIRQIAQNHHVTVDDQVINNQVFVVIEKVTENYVSGKRQNLGISGKYFLKPPRTKKLSTSILPQGQTSMVFQHQPAVPKTSTSFFWDDHCNKDGKNEHDLSEKFLKRPIPITDDINQRVGPCTKTMRPPKTTIVSGGTFVPFNSNQISQNTLSRSVAACTTKTEFLPFCSTNSEFSPMAACPTKSQISPLAACPTKSQISPMAACPTKSEFPPYVYFPVPFQYLQCPEQFKIQQQATHFNQHEESIRKQCSHYQQRTLCTYHQHGTQSVDKKEETQCLNHLKETEYLNNQVGTQYLNQQEETPYINFEERILHLNDQLETKCSSYQREAHVNQDKPNVTHSLDDQNGAPHHSRHRSDQDQYSVPLYSYLKLMS</sequence>
<organism evidence="2 3">
    <name type="scientific">Mytilus coruscus</name>
    <name type="common">Sea mussel</name>
    <dbReference type="NCBI Taxonomy" id="42192"/>
    <lineage>
        <taxon>Eukaryota</taxon>
        <taxon>Metazoa</taxon>
        <taxon>Spiralia</taxon>
        <taxon>Lophotrochozoa</taxon>
        <taxon>Mollusca</taxon>
        <taxon>Bivalvia</taxon>
        <taxon>Autobranchia</taxon>
        <taxon>Pteriomorphia</taxon>
        <taxon>Mytilida</taxon>
        <taxon>Mytiloidea</taxon>
        <taxon>Mytilidae</taxon>
        <taxon>Mytilinae</taxon>
        <taxon>Mytilus</taxon>
    </lineage>
</organism>
<evidence type="ECO:0000313" key="2">
    <source>
        <dbReference type="EMBL" id="CAC5411306.1"/>
    </source>
</evidence>
<dbReference type="EMBL" id="CACVKT020007840">
    <property type="protein sequence ID" value="CAC5411306.1"/>
    <property type="molecule type" value="Genomic_DNA"/>
</dbReference>